<evidence type="ECO:0000256" key="1">
    <source>
        <dbReference type="SAM" id="MobiDB-lite"/>
    </source>
</evidence>
<dbReference type="Proteomes" id="UP000183987">
    <property type="component" value="Unassembled WGS sequence"/>
</dbReference>
<protein>
    <recommendedName>
        <fullName evidence="4">Transposase</fullName>
    </recommendedName>
</protein>
<reference evidence="3" key="1">
    <citation type="submission" date="2016-11" db="EMBL/GenBank/DDBJ databases">
        <authorList>
            <person name="Varghese N."/>
            <person name="Submissions S."/>
        </authorList>
    </citation>
    <scope>NUCLEOTIDE SEQUENCE [LARGE SCALE GENOMIC DNA]</scope>
    <source>
        <strain evidence="3">DSM 29326</strain>
    </source>
</reference>
<gene>
    <name evidence="2" type="ORF">SAMN05444339_11910</name>
</gene>
<keyword evidence="3" id="KW-1185">Reference proteome</keyword>
<sequence length="96" mass="10867">MGIVNDFAIGVLSQGPLFRCLIGLYARKRYDRKPALVPRSGPYKPLLTHRSKVTPISPSSRRSRWTAGEETAKLKRLLAEQMLDLAAMKELVSKKW</sequence>
<evidence type="ECO:0000313" key="3">
    <source>
        <dbReference type="Proteomes" id="UP000183987"/>
    </source>
</evidence>
<feature type="region of interest" description="Disordered" evidence="1">
    <location>
        <begin position="41"/>
        <end position="67"/>
    </location>
</feature>
<evidence type="ECO:0008006" key="4">
    <source>
        <dbReference type="Google" id="ProtNLM"/>
    </source>
</evidence>
<organism evidence="2 3">
    <name type="scientific">Loktanella atrilutea</name>
    <dbReference type="NCBI Taxonomy" id="366533"/>
    <lineage>
        <taxon>Bacteria</taxon>
        <taxon>Pseudomonadati</taxon>
        <taxon>Pseudomonadota</taxon>
        <taxon>Alphaproteobacteria</taxon>
        <taxon>Rhodobacterales</taxon>
        <taxon>Roseobacteraceae</taxon>
        <taxon>Loktanella</taxon>
    </lineage>
</organism>
<accession>A0A1M5FC84</accession>
<evidence type="ECO:0000313" key="2">
    <source>
        <dbReference type="EMBL" id="SHF89069.1"/>
    </source>
</evidence>
<dbReference type="EMBL" id="FQUE01000019">
    <property type="protein sequence ID" value="SHF89069.1"/>
    <property type="molecule type" value="Genomic_DNA"/>
</dbReference>
<proteinExistence type="predicted"/>
<name>A0A1M5FC84_LOKAT</name>
<dbReference type="AlphaFoldDB" id="A0A1M5FC84"/>